<gene>
    <name evidence="3" type="ORF">EOI86_23670</name>
</gene>
<organism evidence="3 4">
    <name type="scientific">Hwanghaeella grinnelliae</name>
    <dbReference type="NCBI Taxonomy" id="2500179"/>
    <lineage>
        <taxon>Bacteria</taxon>
        <taxon>Pseudomonadati</taxon>
        <taxon>Pseudomonadota</taxon>
        <taxon>Alphaproteobacteria</taxon>
        <taxon>Rhodospirillales</taxon>
        <taxon>Rhodospirillaceae</taxon>
        <taxon>Hwanghaeella</taxon>
    </lineage>
</organism>
<feature type="transmembrane region" description="Helical" evidence="1">
    <location>
        <begin position="194"/>
        <end position="212"/>
    </location>
</feature>
<name>A0A3S2Y0J6_9PROT</name>
<dbReference type="EMBL" id="SADE01000004">
    <property type="protein sequence ID" value="RVU34115.1"/>
    <property type="molecule type" value="Genomic_DNA"/>
</dbReference>
<protein>
    <submittedName>
        <fullName evidence="3">Acyltransferase</fullName>
    </submittedName>
</protein>
<dbReference type="GO" id="GO:0016747">
    <property type="term" value="F:acyltransferase activity, transferring groups other than amino-acyl groups"/>
    <property type="evidence" value="ECO:0007669"/>
    <property type="project" value="InterPro"/>
</dbReference>
<dbReference type="PANTHER" id="PTHR23028">
    <property type="entry name" value="ACETYLTRANSFERASE"/>
    <property type="match status" value="1"/>
</dbReference>
<dbReference type="InterPro" id="IPR050879">
    <property type="entry name" value="Acyltransferase_3"/>
</dbReference>
<dbReference type="Proteomes" id="UP000287447">
    <property type="component" value="Unassembled WGS sequence"/>
</dbReference>
<evidence type="ECO:0000313" key="3">
    <source>
        <dbReference type="EMBL" id="RVU34115.1"/>
    </source>
</evidence>
<dbReference type="InterPro" id="IPR002656">
    <property type="entry name" value="Acyl_transf_3_dom"/>
</dbReference>
<evidence type="ECO:0000259" key="2">
    <source>
        <dbReference type="Pfam" id="PF01757"/>
    </source>
</evidence>
<dbReference type="PANTHER" id="PTHR23028:SF53">
    <property type="entry name" value="ACYL_TRANSF_3 DOMAIN-CONTAINING PROTEIN"/>
    <property type="match status" value="1"/>
</dbReference>
<reference evidence="4" key="1">
    <citation type="submission" date="2019-01" db="EMBL/GenBank/DDBJ databases">
        <title>Gri0909 isolated from a small marine red alga.</title>
        <authorList>
            <person name="Kim J."/>
            <person name="Jeong S.E."/>
            <person name="Jeon C.O."/>
        </authorList>
    </citation>
    <scope>NUCLEOTIDE SEQUENCE [LARGE SCALE GENOMIC DNA]</scope>
    <source>
        <strain evidence="4">Gri0909</strain>
    </source>
</reference>
<feature type="transmembrane region" description="Helical" evidence="1">
    <location>
        <begin position="145"/>
        <end position="162"/>
    </location>
</feature>
<sequence>MIPSIPPGIFRLLLAGLVVISHLSNLEIGRPAVFAFFALSGYWVTRMYVEKYSKYSDVTVFYTSRALRIFLPFFAAYVTFFCIFAWTYGDPDYSKLLGLPIFGIATTQNDVLGVSWSLDLELQFYLLVPLIAGLAASLRSPARASAAIILLSIFLLPVGWYLQMNVGIWTVFMYLPSFAIGIAIYLTDWKPRKTTAYASAAGFILIGVVVWIWDDARPLLLKNTVSPFNEDWFGMIWTAALIPFYAFNVAQKSGKLDRHFGNMSYALYITHWPVIALYGHFFGPIQTPDKVIVLAVVALSTCIFYAIVEVPSEKVRASIVSKLASR</sequence>
<dbReference type="AlphaFoldDB" id="A0A3S2Y0J6"/>
<dbReference type="GO" id="GO:0000271">
    <property type="term" value="P:polysaccharide biosynthetic process"/>
    <property type="evidence" value="ECO:0007669"/>
    <property type="project" value="TreeGrafter"/>
</dbReference>
<evidence type="ECO:0000256" key="1">
    <source>
        <dbReference type="SAM" id="Phobius"/>
    </source>
</evidence>
<keyword evidence="1" id="KW-0472">Membrane</keyword>
<keyword evidence="4" id="KW-1185">Reference proteome</keyword>
<feature type="transmembrane region" description="Helical" evidence="1">
    <location>
        <begin position="9"/>
        <end position="26"/>
    </location>
</feature>
<keyword evidence="1" id="KW-1133">Transmembrane helix</keyword>
<dbReference type="RefSeq" id="WP_127768145.1">
    <property type="nucleotide sequence ID" value="NZ_SADE01000004.1"/>
</dbReference>
<keyword evidence="1" id="KW-0812">Transmembrane</keyword>
<evidence type="ECO:0000313" key="4">
    <source>
        <dbReference type="Proteomes" id="UP000287447"/>
    </source>
</evidence>
<feature type="transmembrane region" description="Helical" evidence="1">
    <location>
        <begin position="291"/>
        <end position="308"/>
    </location>
</feature>
<feature type="domain" description="Acyltransferase 3" evidence="2">
    <location>
        <begin position="10"/>
        <end position="304"/>
    </location>
</feature>
<proteinExistence type="predicted"/>
<keyword evidence="3" id="KW-0012">Acyltransferase</keyword>
<feature type="transmembrane region" description="Helical" evidence="1">
    <location>
        <begin position="32"/>
        <end position="49"/>
    </location>
</feature>
<feature type="transmembrane region" description="Helical" evidence="1">
    <location>
        <begin position="232"/>
        <end position="250"/>
    </location>
</feature>
<dbReference type="GO" id="GO:0016020">
    <property type="term" value="C:membrane"/>
    <property type="evidence" value="ECO:0007669"/>
    <property type="project" value="TreeGrafter"/>
</dbReference>
<comment type="caution">
    <text evidence="3">The sequence shown here is derived from an EMBL/GenBank/DDBJ whole genome shotgun (WGS) entry which is preliminary data.</text>
</comment>
<keyword evidence="3" id="KW-0808">Transferase</keyword>
<feature type="transmembrane region" description="Helical" evidence="1">
    <location>
        <begin position="168"/>
        <end position="187"/>
    </location>
</feature>
<feature type="transmembrane region" description="Helical" evidence="1">
    <location>
        <begin position="122"/>
        <end position="138"/>
    </location>
</feature>
<accession>A0A3S2Y0J6</accession>
<feature type="transmembrane region" description="Helical" evidence="1">
    <location>
        <begin position="262"/>
        <end position="285"/>
    </location>
</feature>
<dbReference type="Pfam" id="PF01757">
    <property type="entry name" value="Acyl_transf_3"/>
    <property type="match status" value="1"/>
</dbReference>
<feature type="transmembrane region" description="Helical" evidence="1">
    <location>
        <begin position="69"/>
        <end position="89"/>
    </location>
</feature>